<protein>
    <submittedName>
        <fullName evidence="4">Amino acid ABC transporter substrate-binding protein</fullName>
    </submittedName>
</protein>
<dbReference type="AlphaFoldDB" id="A0A2T3G0F0"/>
<evidence type="ECO:0000313" key="4">
    <source>
        <dbReference type="EMBL" id="PST41007.1"/>
    </source>
</evidence>
<dbReference type="SMART" id="SM00062">
    <property type="entry name" value="PBPb"/>
    <property type="match status" value="1"/>
</dbReference>
<dbReference type="Gene3D" id="3.40.190.10">
    <property type="entry name" value="Periplasmic binding protein-like II"/>
    <property type="match status" value="2"/>
</dbReference>
<dbReference type="Pfam" id="PF00497">
    <property type="entry name" value="SBP_bac_3"/>
    <property type="match status" value="1"/>
</dbReference>
<evidence type="ECO:0000259" key="3">
    <source>
        <dbReference type="SMART" id="SM00062"/>
    </source>
</evidence>
<dbReference type="PROSITE" id="PS51257">
    <property type="entry name" value="PROKAR_LIPOPROTEIN"/>
    <property type="match status" value="1"/>
</dbReference>
<reference evidence="5" key="1">
    <citation type="submission" date="2018-03" db="EMBL/GenBank/DDBJ databases">
        <title>Lachnoclostridium SNUG30370 gen.nov., sp.nov., isolated from human faeces.</title>
        <authorList>
            <person name="Seo B."/>
            <person name="Jeon K."/>
            <person name="Ko G."/>
        </authorList>
    </citation>
    <scope>NUCLEOTIDE SEQUENCE [LARGE SCALE GENOMIC DNA]</scope>
    <source>
        <strain evidence="5">SNUG30370</strain>
    </source>
</reference>
<sequence>MKKVLKLMLALVMTCAIAGCSSSSKSDADVTITIGTSPDYAPYESLNKKGEIVGFDVDMAKLFEGYLSDMEGKTYSLEFKQMDFDNIVTQIQGDQIDLGISGFTYSEDRVVEWSDPYLGTQQVAVVPKGSSITSNDQLVGKKLVAQTGATGEQAAKEVENAEVVSMKNVQDIFNGLASNQYDAAIVDLGVAKQYVSSGNFTQLDGSLMDEKNYVIAKKGNTKTIKLINKCIKKFLASKDYDKLCKKYDLSPLEK</sequence>
<dbReference type="EMBL" id="PYLP01000004">
    <property type="protein sequence ID" value="PST41007.1"/>
    <property type="molecule type" value="Genomic_DNA"/>
</dbReference>
<dbReference type="PANTHER" id="PTHR35936:SF17">
    <property type="entry name" value="ARGININE-BINDING EXTRACELLULAR PROTEIN ARTP"/>
    <property type="match status" value="1"/>
</dbReference>
<feature type="domain" description="Solute-binding protein family 3/N-terminal" evidence="3">
    <location>
        <begin position="31"/>
        <end position="251"/>
    </location>
</feature>
<evidence type="ECO:0000256" key="1">
    <source>
        <dbReference type="ARBA" id="ARBA00022729"/>
    </source>
</evidence>
<evidence type="ECO:0000313" key="5">
    <source>
        <dbReference type="Proteomes" id="UP000241201"/>
    </source>
</evidence>
<feature type="signal peptide" evidence="2">
    <location>
        <begin position="1"/>
        <end position="18"/>
    </location>
</feature>
<proteinExistence type="predicted"/>
<keyword evidence="1 2" id="KW-0732">Signal</keyword>
<feature type="chain" id="PRO_5039302403" evidence="2">
    <location>
        <begin position="19"/>
        <end position="254"/>
    </location>
</feature>
<comment type="caution">
    <text evidence="4">The sequence shown here is derived from an EMBL/GenBank/DDBJ whole genome shotgun (WGS) entry which is preliminary data.</text>
</comment>
<dbReference type="InterPro" id="IPR001638">
    <property type="entry name" value="Solute-binding_3/MltF_N"/>
</dbReference>
<dbReference type="PANTHER" id="PTHR35936">
    <property type="entry name" value="MEMBRANE-BOUND LYTIC MUREIN TRANSGLYCOSYLASE F"/>
    <property type="match status" value="1"/>
</dbReference>
<dbReference type="RefSeq" id="WP_106987710.1">
    <property type="nucleotide sequence ID" value="NZ_PYLP01000004.1"/>
</dbReference>
<name>A0A2T3G0F0_9FIRM</name>
<dbReference type="GeneID" id="77470458"/>
<gene>
    <name evidence="4" type="ORF">C7U55_05020</name>
</gene>
<keyword evidence="5" id="KW-1185">Reference proteome</keyword>
<evidence type="ECO:0000256" key="2">
    <source>
        <dbReference type="SAM" id="SignalP"/>
    </source>
</evidence>
<accession>A0A2T3G0F0</accession>
<dbReference type="SUPFAM" id="SSF53850">
    <property type="entry name" value="Periplasmic binding protein-like II"/>
    <property type="match status" value="1"/>
</dbReference>
<dbReference type="Proteomes" id="UP000241201">
    <property type="component" value="Unassembled WGS sequence"/>
</dbReference>
<organism evidence="4 5">
    <name type="scientific">Faecalibacillus faecis</name>
    <dbReference type="NCBI Taxonomy" id="1982628"/>
    <lineage>
        <taxon>Bacteria</taxon>
        <taxon>Bacillati</taxon>
        <taxon>Bacillota</taxon>
        <taxon>Erysipelotrichia</taxon>
        <taxon>Erysipelotrichales</taxon>
        <taxon>Coprobacillaceae</taxon>
        <taxon>Faecalibacillus</taxon>
    </lineage>
</organism>